<protein>
    <submittedName>
        <fullName evidence="2">Uncharacterized protein</fullName>
    </submittedName>
</protein>
<evidence type="ECO:0000313" key="2">
    <source>
        <dbReference type="EMBL" id="PYI08990.1"/>
    </source>
</evidence>
<proteinExistence type="predicted"/>
<keyword evidence="1" id="KW-0812">Transmembrane</keyword>
<feature type="transmembrane region" description="Helical" evidence="1">
    <location>
        <begin position="42"/>
        <end position="64"/>
    </location>
</feature>
<keyword evidence="3" id="KW-1185">Reference proteome</keyword>
<gene>
    <name evidence="2" type="ORF">BO78DRAFT_416294</name>
</gene>
<organism evidence="2 3">
    <name type="scientific">Aspergillus sclerotiicarbonarius (strain CBS 121057 / IBT 28362)</name>
    <dbReference type="NCBI Taxonomy" id="1448318"/>
    <lineage>
        <taxon>Eukaryota</taxon>
        <taxon>Fungi</taxon>
        <taxon>Dikarya</taxon>
        <taxon>Ascomycota</taxon>
        <taxon>Pezizomycotina</taxon>
        <taxon>Eurotiomycetes</taxon>
        <taxon>Eurotiomycetidae</taxon>
        <taxon>Eurotiales</taxon>
        <taxon>Aspergillaceae</taxon>
        <taxon>Aspergillus</taxon>
        <taxon>Aspergillus subgen. Circumdati</taxon>
    </lineage>
</organism>
<dbReference type="AlphaFoldDB" id="A0A319EH72"/>
<dbReference type="Proteomes" id="UP000248423">
    <property type="component" value="Unassembled WGS sequence"/>
</dbReference>
<dbReference type="EMBL" id="KZ826331">
    <property type="protein sequence ID" value="PYI08990.1"/>
    <property type="molecule type" value="Genomic_DNA"/>
</dbReference>
<dbReference type="VEuPathDB" id="FungiDB:BO78DRAFT_416294"/>
<evidence type="ECO:0000256" key="1">
    <source>
        <dbReference type="SAM" id="Phobius"/>
    </source>
</evidence>
<evidence type="ECO:0000313" key="3">
    <source>
        <dbReference type="Proteomes" id="UP000248423"/>
    </source>
</evidence>
<accession>A0A319EH72</accession>
<keyword evidence="1" id="KW-0472">Membrane</keyword>
<name>A0A319EH72_ASPSB</name>
<sequence length="103" mass="12044">MQKAYFPKRGPTLNTGVIWAIVYSPCFQQQDAYRMRHLSARFAFTFTFRAMFSGLHILILTTIARDEFRQPRSQSGLPMSSAEWHCAFKPQLCIPRIEKEENQ</sequence>
<reference evidence="2 3" key="1">
    <citation type="submission" date="2018-02" db="EMBL/GenBank/DDBJ databases">
        <title>The genomes of Aspergillus section Nigri reveals drivers in fungal speciation.</title>
        <authorList>
            <consortium name="DOE Joint Genome Institute"/>
            <person name="Vesth T.C."/>
            <person name="Nybo J."/>
            <person name="Theobald S."/>
            <person name="Brandl J."/>
            <person name="Frisvad J.C."/>
            <person name="Nielsen K.F."/>
            <person name="Lyhne E.K."/>
            <person name="Kogle M.E."/>
            <person name="Kuo A."/>
            <person name="Riley R."/>
            <person name="Clum A."/>
            <person name="Nolan M."/>
            <person name="Lipzen A."/>
            <person name="Salamov A."/>
            <person name="Henrissat B."/>
            <person name="Wiebenga A."/>
            <person name="De vries R.P."/>
            <person name="Grigoriev I.V."/>
            <person name="Mortensen U.H."/>
            <person name="Andersen M.R."/>
            <person name="Baker S.E."/>
        </authorList>
    </citation>
    <scope>NUCLEOTIDE SEQUENCE [LARGE SCALE GENOMIC DNA]</scope>
    <source>
        <strain evidence="2 3">CBS 121057</strain>
    </source>
</reference>
<keyword evidence="1" id="KW-1133">Transmembrane helix</keyword>